<proteinExistence type="predicted"/>
<dbReference type="InterPro" id="IPR002293">
    <property type="entry name" value="AA/rel_permease1"/>
</dbReference>
<sequence length="542" mass="58804">MPVSRKSDTSQKNALKREGGLVGLILACVGASIGSGWLFGPLFTAKMAGPLAIGSWILGAAAILLLALVFAELAPMIPRAGAVVHLAHVGNGPIVGHMWSWILFLSYASIAPLEVTAVLTYANNYYPGLLQPHTDLLSSFGFLIAVIMLGLFVITNFMVIGWVLRINNAATWWKIGIPLLTAVMLIAVAWHPGNFHMRADNTLSDVHGMFIAIASGGVIFSLLGFRHAIDLAGESKNPRRDVPIAVIGSVLIASAVYIAVQVAFLGAVNPADIAKDGWVHLHFQGVNGPFAALAAAVGIGWLATLLYVDAFISPAGTGLIYTTTAARVTLATAETGAAPMWLNKINRHGVPWVTLILLFLVGIIFFLPFPSWQKMVGYIASMTVLSYSIGPIALIQIRKAMPNLERPFRLWGAPVLAPIAFVVSTWIVYWSGLRTLNFIFITLFVILAIYALTGVFRKGRWAEMGWQYMWWIFPYFIGMWVISWIGPKDLGGLGYLAFFPSMGALAVLALSVFYLAIRESVADKTMRVYMRQFGNKVPSAAP</sequence>
<evidence type="ECO:0000256" key="2">
    <source>
        <dbReference type="ARBA" id="ARBA00022692"/>
    </source>
</evidence>
<feature type="transmembrane region" description="Helical" evidence="5">
    <location>
        <begin position="171"/>
        <end position="190"/>
    </location>
</feature>
<dbReference type="Proteomes" id="UP000095008">
    <property type="component" value="Unassembled WGS sequence"/>
</dbReference>
<comment type="subcellular location">
    <subcellularLocation>
        <location evidence="1">Membrane</location>
        <topology evidence="1">Multi-pass membrane protein</topology>
    </subcellularLocation>
</comment>
<dbReference type="InterPro" id="IPR052962">
    <property type="entry name" value="AA_Transporter_AGT"/>
</dbReference>
<name>A0A1C2IFX6_ACITH</name>
<feature type="transmembrane region" description="Helical" evidence="5">
    <location>
        <begin position="51"/>
        <end position="71"/>
    </location>
</feature>
<accession>A0A1C2IFX6</accession>
<feature type="transmembrane region" description="Helical" evidence="5">
    <location>
        <begin position="142"/>
        <end position="164"/>
    </location>
</feature>
<dbReference type="Pfam" id="PF13520">
    <property type="entry name" value="AA_permease_2"/>
    <property type="match status" value="1"/>
</dbReference>
<protein>
    <submittedName>
        <fullName evidence="7">Amino acid permease</fullName>
    </submittedName>
</protein>
<gene>
    <name evidence="7" type="ORF">A6M23_04800</name>
    <name evidence="6" type="ORF">A6P07_06295</name>
</gene>
<evidence type="ECO:0000256" key="5">
    <source>
        <dbReference type="SAM" id="Phobius"/>
    </source>
</evidence>
<dbReference type="PANTHER" id="PTHR47547:SF1">
    <property type="entry name" value="ASPARTATE-PROTON SYMPORTER"/>
    <property type="match status" value="1"/>
</dbReference>
<dbReference type="OrthoDB" id="9762947at2"/>
<keyword evidence="3 5" id="KW-1133">Transmembrane helix</keyword>
<keyword evidence="9" id="KW-1185">Reference proteome</keyword>
<dbReference type="GO" id="GO:0022857">
    <property type="term" value="F:transmembrane transporter activity"/>
    <property type="evidence" value="ECO:0007669"/>
    <property type="project" value="InterPro"/>
</dbReference>
<dbReference type="eggNOG" id="COG0531">
    <property type="taxonomic scope" value="Bacteria"/>
</dbReference>
<reference evidence="7 8" key="1">
    <citation type="journal article" date="2016" name="Int. J. Mol. Sci.">
        <title>Comparative genomics of the extreme acidophile Acidithiobacillus thiooxidans reveals intraspecific divergence and niche adaptation.</title>
        <authorList>
            <person name="Zhang X."/>
            <person name="Feng X."/>
            <person name="Tao J."/>
            <person name="Ma L."/>
            <person name="Xiao Y."/>
            <person name="Liang Y."/>
            <person name="Liu X."/>
            <person name="Yin H."/>
        </authorList>
    </citation>
    <scope>NUCLEOTIDE SEQUENCE [LARGE SCALE GENOMIC DNA]</scope>
    <source>
        <strain evidence="6 8">A02</strain>
        <strain evidence="7">DXS-W</strain>
    </source>
</reference>
<feature type="transmembrane region" description="Helical" evidence="5">
    <location>
        <begin position="21"/>
        <end position="39"/>
    </location>
</feature>
<feature type="transmembrane region" description="Helical" evidence="5">
    <location>
        <begin position="101"/>
        <end position="122"/>
    </location>
</feature>
<evidence type="ECO:0000256" key="1">
    <source>
        <dbReference type="ARBA" id="ARBA00004141"/>
    </source>
</evidence>
<keyword evidence="2 5" id="KW-0812">Transmembrane</keyword>
<evidence type="ECO:0000313" key="7">
    <source>
        <dbReference type="EMBL" id="OCX74896.1"/>
    </source>
</evidence>
<dbReference type="AlphaFoldDB" id="A0A1C2IFX6"/>
<dbReference type="EMBL" id="LWRY01000028">
    <property type="protein sequence ID" value="OCX74896.1"/>
    <property type="molecule type" value="Genomic_DNA"/>
</dbReference>
<feature type="transmembrane region" description="Helical" evidence="5">
    <location>
        <begin position="241"/>
        <end position="268"/>
    </location>
</feature>
<organism evidence="7 9">
    <name type="scientific">Acidithiobacillus thiooxidans</name>
    <name type="common">Thiobacillus thiooxidans</name>
    <dbReference type="NCBI Taxonomy" id="930"/>
    <lineage>
        <taxon>Bacteria</taxon>
        <taxon>Pseudomonadati</taxon>
        <taxon>Pseudomonadota</taxon>
        <taxon>Acidithiobacillia</taxon>
        <taxon>Acidithiobacillales</taxon>
        <taxon>Acidithiobacillaceae</taxon>
        <taxon>Acidithiobacillus</taxon>
    </lineage>
</organism>
<dbReference type="EMBL" id="LWSA01000077">
    <property type="protein sequence ID" value="OCX74110.1"/>
    <property type="molecule type" value="Genomic_DNA"/>
</dbReference>
<feature type="transmembrane region" description="Helical" evidence="5">
    <location>
        <begin position="210"/>
        <end position="229"/>
    </location>
</feature>
<evidence type="ECO:0000256" key="4">
    <source>
        <dbReference type="ARBA" id="ARBA00023136"/>
    </source>
</evidence>
<feature type="transmembrane region" description="Helical" evidence="5">
    <location>
        <begin position="468"/>
        <end position="486"/>
    </location>
</feature>
<feature type="transmembrane region" description="Helical" evidence="5">
    <location>
        <begin position="492"/>
        <end position="517"/>
    </location>
</feature>
<dbReference type="GO" id="GO:0016020">
    <property type="term" value="C:membrane"/>
    <property type="evidence" value="ECO:0007669"/>
    <property type="project" value="UniProtKB-SubCell"/>
</dbReference>
<dbReference type="RefSeq" id="WP_024893886.1">
    <property type="nucleotide sequence ID" value="NZ_LWRY01000028.1"/>
</dbReference>
<feature type="transmembrane region" description="Helical" evidence="5">
    <location>
        <begin position="408"/>
        <end position="429"/>
    </location>
</feature>
<feature type="transmembrane region" description="Helical" evidence="5">
    <location>
        <begin position="350"/>
        <end position="369"/>
    </location>
</feature>
<feature type="transmembrane region" description="Helical" evidence="5">
    <location>
        <begin position="375"/>
        <end position="396"/>
    </location>
</feature>
<dbReference type="Gene3D" id="1.20.1740.10">
    <property type="entry name" value="Amino acid/polyamine transporter I"/>
    <property type="match status" value="1"/>
</dbReference>
<dbReference type="PIRSF" id="PIRSF006060">
    <property type="entry name" value="AA_transporter"/>
    <property type="match status" value="1"/>
</dbReference>
<evidence type="ECO:0000313" key="9">
    <source>
        <dbReference type="Proteomes" id="UP000095008"/>
    </source>
</evidence>
<comment type="caution">
    <text evidence="7">The sequence shown here is derived from an EMBL/GenBank/DDBJ whole genome shotgun (WGS) entry which is preliminary data.</text>
</comment>
<dbReference type="PANTHER" id="PTHR47547">
    <property type="match status" value="1"/>
</dbReference>
<keyword evidence="4 5" id="KW-0472">Membrane</keyword>
<dbReference type="Proteomes" id="UP000094893">
    <property type="component" value="Unassembled WGS sequence"/>
</dbReference>
<feature type="transmembrane region" description="Helical" evidence="5">
    <location>
        <begin position="435"/>
        <end position="456"/>
    </location>
</feature>
<dbReference type="STRING" id="930.GCA_002079865_01376"/>
<evidence type="ECO:0000313" key="8">
    <source>
        <dbReference type="Proteomes" id="UP000094893"/>
    </source>
</evidence>
<evidence type="ECO:0000256" key="3">
    <source>
        <dbReference type="ARBA" id="ARBA00022989"/>
    </source>
</evidence>
<evidence type="ECO:0000313" key="6">
    <source>
        <dbReference type="EMBL" id="OCX74110.1"/>
    </source>
</evidence>
<feature type="transmembrane region" description="Helical" evidence="5">
    <location>
        <begin position="288"/>
        <end position="308"/>
    </location>
</feature>